<dbReference type="AlphaFoldDB" id="A0ABD5VD49"/>
<keyword evidence="3" id="KW-1185">Reference proteome</keyword>
<organism evidence="2 3">
    <name type="scientific">Halorubellus litoreus</name>
    <dbReference type="NCBI Taxonomy" id="755308"/>
    <lineage>
        <taxon>Archaea</taxon>
        <taxon>Methanobacteriati</taxon>
        <taxon>Methanobacteriota</taxon>
        <taxon>Stenosarchaea group</taxon>
        <taxon>Halobacteria</taxon>
        <taxon>Halobacteriales</taxon>
        <taxon>Halorubellaceae</taxon>
        <taxon>Halorubellus</taxon>
    </lineage>
</organism>
<dbReference type="Proteomes" id="UP001596395">
    <property type="component" value="Unassembled WGS sequence"/>
</dbReference>
<evidence type="ECO:0000259" key="1">
    <source>
        <dbReference type="PROSITE" id="PS51186"/>
    </source>
</evidence>
<sequence>MPGAVFLRGDRVSLHTIEEGDLDLLNENVNDPRVRRPLTSATPTTMRSTEEFYEDVVSDDDSVNLLVCVEGNDGNPEAVGDIALFKIHERTRWGELAISIHPDHWGEGYGTAASRLLVEYAFDERNLHRVQARVMATNDASRRVWEKLGFEQEGRIRENQFVDGEYVDTLYFGLLESDWRAREH</sequence>
<dbReference type="EMBL" id="JBHSXN010000001">
    <property type="protein sequence ID" value="MFC6952378.1"/>
    <property type="molecule type" value="Genomic_DNA"/>
</dbReference>
<dbReference type="SUPFAM" id="SSF55729">
    <property type="entry name" value="Acyl-CoA N-acyltransferases (Nat)"/>
    <property type="match status" value="1"/>
</dbReference>
<dbReference type="RefSeq" id="WP_336349359.1">
    <property type="nucleotide sequence ID" value="NZ_JAZAQL010000001.1"/>
</dbReference>
<evidence type="ECO:0000313" key="2">
    <source>
        <dbReference type="EMBL" id="MFC6952378.1"/>
    </source>
</evidence>
<gene>
    <name evidence="2" type="ORF">ACFQGB_05845</name>
</gene>
<dbReference type="PANTHER" id="PTHR43415">
    <property type="entry name" value="SPERMIDINE N(1)-ACETYLTRANSFERASE"/>
    <property type="match status" value="1"/>
</dbReference>
<dbReference type="PROSITE" id="PS51186">
    <property type="entry name" value="GNAT"/>
    <property type="match status" value="1"/>
</dbReference>
<accession>A0ABD5VD49</accession>
<proteinExistence type="predicted"/>
<feature type="domain" description="N-acetyltransferase" evidence="1">
    <location>
        <begin position="12"/>
        <end position="173"/>
    </location>
</feature>
<dbReference type="Gene3D" id="3.40.630.30">
    <property type="match status" value="1"/>
</dbReference>
<comment type="caution">
    <text evidence="2">The sequence shown here is derived from an EMBL/GenBank/DDBJ whole genome shotgun (WGS) entry which is preliminary data.</text>
</comment>
<dbReference type="InterPro" id="IPR016181">
    <property type="entry name" value="Acyl_CoA_acyltransferase"/>
</dbReference>
<dbReference type="InterPro" id="IPR000182">
    <property type="entry name" value="GNAT_dom"/>
</dbReference>
<protein>
    <submittedName>
        <fullName evidence="2">GNAT family protein</fullName>
    </submittedName>
</protein>
<name>A0ABD5VD49_9EURY</name>
<evidence type="ECO:0000313" key="3">
    <source>
        <dbReference type="Proteomes" id="UP001596395"/>
    </source>
</evidence>
<dbReference type="PANTHER" id="PTHR43415:SF3">
    <property type="entry name" value="GNAT-FAMILY ACETYLTRANSFERASE"/>
    <property type="match status" value="1"/>
</dbReference>
<dbReference type="CDD" id="cd04301">
    <property type="entry name" value="NAT_SF"/>
    <property type="match status" value="1"/>
</dbReference>
<reference evidence="2 3" key="1">
    <citation type="journal article" date="2019" name="Int. J. Syst. Evol. Microbiol.">
        <title>The Global Catalogue of Microorganisms (GCM) 10K type strain sequencing project: providing services to taxonomists for standard genome sequencing and annotation.</title>
        <authorList>
            <consortium name="The Broad Institute Genomics Platform"/>
            <consortium name="The Broad Institute Genome Sequencing Center for Infectious Disease"/>
            <person name="Wu L."/>
            <person name="Ma J."/>
        </authorList>
    </citation>
    <scope>NUCLEOTIDE SEQUENCE [LARGE SCALE GENOMIC DNA]</scope>
    <source>
        <strain evidence="2 3">GX26</strain>
    </source>
</reference>
<dbReference type="Pfam" id="PF13302">
    <property type="entry name" value="Acetyltransf_3"/>
    <property type="match status" value="1"/>
</dbReference>